<evidence type="ECO:0000256" key="5">
    <source>
        <dbReference type="ARBA" id="ARBA00022692"/>
    </source>
</evidence>
<keyword evidence="10" id="KW-1185">Reference proteome</keyword>
<feature type="transmembrane region" description="Helical" evidence="8">
    <location>
        <begin position="284"/>
        <end position="302"/>
    </location>
</feature>
<evidence type="ECO:0000256" key="8">
    <source>
        <dbReference type="SAM" id="Phobius"/>
    </source>
</evidence>
<name>A0A212QN46_9CHLR</name>
<proteinExistence type="predicted"/>
<dbReference type="AlphaFoldDB" id="A0A212QN46"/>
<keyword evidence="2" id="KW-0813">Transport</keyword>
<feature type="transmembrane region" description="Helical" evidence="8">
    <location>
        <begin position="178"/>
        <end position="200"/>
    </location>
</feature>
<dbReference type="Proteomes" id="UP000197025">
    <property type="component" value="Unassembled WGS sequence"/>
</dbReference>
<dbReference type="CDD" id="cd06579">
    <property type="entry name" value="TM_PBP1_transp_AraH_like"/>
    <property type="match status" value="1"/>
</dbReference>
<feature type="transmembrane region" description="Helical" evidence="8">
    <location>
        <begin position="113"/>
        <end position="134"/>
    </location>
</feature>
<keyword evidence="3" id="KW-1003">Cell membrane</keyword>
<accession>A0A212QN46</accession>
<evidence type="ECO:0000256" key="7">
    <source>
        <dbReference type="ARBA" id="ARBA00023136"/>
    </source>
</evidence>
<dbReference type="GO" id="GO:0022857">
    <property type="term" value="F:transmembrane transporter activity"/>
    <property type="evidence" value="ECO:0007669"/>
    <property type="project" value="InterPro"/>
</dbReference>
<evidence type="ECO:0000313" key="10">
    <source>
        <dbReference type="Proteomes" id="UP000197025"/>
    </source>
</evidence>
<keyword evidence="7 8" id="KW-0472">Membrane</keyword>
<dbReference type="Pfam" id="PF02653">
    <property type="entry name" value="BPD_transp_2"/>
    <property type="match status" value="1"/>
</dbReference>
<feature type="transmembrane region" description="Helical" evidence="8">
    <location>
        <begin position="71"/>
        <end position="101"/>
    </location>
</feature>
<dbReference type="GO" id="GO:0005886">
    <property type="term" value="C:plasma membrane"/>
    <property type="evidence" value="ECO:0007669"/>
    <property type="project" value="UniProtKB-SubCell"/>
</dbReference>
<keyword evidence="6 8" id="KW-1133">Transmembrane helix</keyword>
<dbReference type="RefSeq" id="WP_088570416.1">
    <property type="nucleotide sequence ID" value="NZ_FYEK01000012.1"/>
</dbReference>
<keyword evidence="4" id="KW-0997">Cell inner membrane</keyword>
<evidence type="ECO:0000256" key="2">
    <source>
        <dbReference type="ARBA" id="ARBA00022448"/>
    </source>
</evidence>
<dbReference type="OrthoDB" id="9797838at2"/>
<protein>
    <submittedName>
        <fullName evidence="9">Ribose transport system permease protein</fullName>
    </submittedName>
</protein>
<gene>
    <name evidence="9" type="ORF">SAMN02746019_00026070</name>
</gene>
<keyword evidence="5 8" id="KW-0812">Transmembrane</keyword>
<sequence length="333" mass="34674">MDRPSVEPARALGRPAWLPRWGSALEARERWTRWGLVLTLLIFGLALSLASPRFLTPGNLINVVRQTSVNGIIAVGMTLVILTGGIDLSVGSILALTGVVAASLVTSGQAPPLAMFSALALGFTLGALNGMAVAYLRIPPFIATLGMMTIARGLALSYTQGRPITGFPDAFRWLGAGWVGPFPVPVLVMALVFGFGGILLQFTVWGEHLLAIGNNPTAARAAGIPVARRLVLTYALSGGLAALAGLILIGRLDSAPPTLGIGYEFDAIAAVVIGGTSLAGGEGWLGGTLIGALLIGMLNNGINLLNIPSFYEQVFKGGVIAIALLLHRLLRRE</sequence>
<dbReference type="EMBL" id="FYEK01000012">
    <property type="protein sequence ID" value="SNB60784.1"/>
    <property type="molecule type" value="Genomic_DNA"/>
</dbReference>
<comment type="subcellular location">
    <subcellularLocation>
        <location evidence="1">Cell membrane</location>
        <topology evidence="1">Multi-pass membrane protein</topology>
    </subcellularLocation>
</comment>
<evidence type="ECO:0000256" key="4">
    <source>
        <dbReference type="ARBA" id="ARBA00022519"/>
    </source>
</evidence>
<dbReference type="InterPro" id="IPR001851">
    <property type="entry name" value="ABC_transp_permease"/>
</dbReference>
<evidence type="ECO:0000256" key="1">
    <source>
        <dbReference type="ARBA" id="ARBA00004651"/>
    </source>
</evidence>
<feature type="transmembrane region" description="Helical" evidence="8">
    <location>
        <begin position="230"/>
        <end position="249"/>
    </location>
</feature>
<feature type="transmembrane region" description="Helical" evidence="8">
    <location>
        <begin position="31"/>
        <end position="50"/>
    </location>
</feature>
<evidence type="ECO:0000256" key="6">
    <source>
        <dbReference type="ARBA" id="ARBA00022989"/>
    </source>
</evidence>
<dbReference type="InParanoid" id="A0A212QN46"/>
<evidence type="ECO:0000313" key="9">
    <source>
        <dbReference type="EMBL" id="SNB60784.1"/>
    </source>
</evidence>
<reference evidence="10" key="1">
    <citation type="submission" date="2017-06" db="EMBL/GenBank/DDBJ databases">
        <authorList>
            <person name="Varghese N."/>
            <person name="Submissions S."/>
        </authorList>
    </citation>
    <scope>NUCLEOTIDE SEQUENCE [LARGE SCALE GENOMIC DNA]</scope>
    <source>
        <strain evidence="10">JAD2</strain>
    </source>
</reference>
<dbReference type="PANTHER" id="PTHR32196:SF21">
    <property type="entry name" value="ABC TRANSPORTER PERMEASE PROTEIN YPHD-RELATED"/>
    <property type="match status" value="1"/>
</dbReference>
<organism evidence="9 10">
    <name type="scientific">Thermoflexus hugenholtzii JAD2</name>
    <dbReference type="NCBI Taxonomy" id="877466"/>
    <lineage>
        <taxon>Bacteria</taxon>
        <taxon>Bacillati</taxon>
        <taxon>Chloroflexota</taxon>
        <taxon>Thermoflexia</taxon>
        <taxon>Thermoflexales</taxon>
        <taxon>Thermoflexaceae</taxon>
        <taxon>Thermoflexus</taxon>
    </lineage>
</organism>
<dbReference type="PANTHER" id="PTHR32196">
    <property type="entry name" value="ABC TRANSPORTER PERMEASE PROTEIN YPHD-RELATED-RELATED"/>
    <property type="match status" value="1"/>
</dbReference>
<evidence type="ECO:0000256" key="3">
    <source>
        <dbReference type="ARBA" id="ARBA00022475"/>
    </source>
</evidence>